<accession>A0A7D9GXB4</accession>
<name>A0A7D9GXB4_DEKBR</name>
<dbReference type="PANTHER" id="PTHR12475:SF4">
    <property type="entry name" value="PROTEIN THEM6"/>
    <property type="match status" value="1"/>
</dbReference>
<sequence length="228" mass="26983">MWCQMAIAAAGLFAATSFKYLPFAYFFRFYAIPIKYFIFKSKPSDLKQFKDRVHRSKLSLFAPVTKHTYCCPMECDFFGFHKNNGTYQVELDLNRTETILDKLYPYLMDFHKEKDKYPYIPLATIGIYFMKEILPFQKYHVENRILTWDEKWIFVLSKFIVGDRTVSLSVGKLVFKDNRRTIKPAEVISSCGYDCPEVEKIRLKNLKYVKSFIDPHDFLNLSFKPEAN</sequence>
<evidence type="ECO:0000256" key="1">
    <source>
        <dbReference type="ARBA" id="ARBA00038476"/>
    </source>
</evidence>
<dbReference type="AlphaFoldDB" id="A0A7D9GXB4"/>
<reference evidence="2 3" key="1">
    <citation type="submission" date="2019-07" db="EMBL/GenBank/DDBJ databases">
        <authorList>
            <person name="Friedrich A."/>
            <person name="Schacherer J."/>
        </authorList>
    </citation>
    <scope>NUCLEOTIDE SEQUENCE [LARGE SCALE GENOMIC DNA]</scope>
</reference>
<protein>
    <submittedName>
        <fullName evidence="2">DEBR0S1_07778g1_1</fullName>
    </submittedName>
</protein>
<comment type="similarity">
    <text evidence="1">Belongs to the lcsJ thioesterase family.</text>
</comment>
<keyword evidence="3" id="KW-1185">Reference proteome</keyword>
<organism evidence="2 3">
    <name type="scientific">Dekkera bruxellensis</name>
    <name type="common">Brettanomyces custersii</name>
    <dbReference type="NCBI Taxonomy" id="5007"/>
    <lineage>
        <taxon>Eukaryota</taxon>
        <taxon>Fungi</taxon>
        <taxon>Dikarya</taxon>
        <taxon>Ascomycota</taxon>
        <taxon>Saccharomycotina</taxon>
        <taxon>Pichiomycetes</taxon>
        <taxon>Pichiales</taxon>
        <taxon>Pichiaceae</taxon>
        <taxon>Brettanomyces</taxon>
    </lineage>
</organism>
<dbReference type="SUPFAM" id="SSF54637">
    <property type="entry name" value="Thioesterase/thiol ester dehydrase-isomerase"/>
    <property type="match status" value="1"/>
</dbReference>
<proteinExistence type="inferred from homology"/>
<dbReference type="PANTHER" id="PTHR12475">
    <property type="match status" value="1"/>
</dbReference>
<gene>
    <name evidence="2" type="ORF">DEBR0S1_07778G</name>
</gene>
<dbReference type="InterPro" id="IPR051490">
    <property type="entry name" value="THEM6_lcsJ_thioesterase"/>
</dbReference>
<dbReference type="Proteomes" id="UP000478008">
    <property type="component" value="Unassembled WGS sequence"/>
</dbReference>
<dbReference type="EMBL" id="CABFWN010000001">
    <property type="protein sequence ID" value="VUG16103.1"/>
    <property type="molecule type" value="Genomic_DNA"/>
</dbReference>
<dbReference type="InterPro" id="IPR029069">
    <property type="entry name" value="HotDog_dom_sf"/>
</dbReference>
<evidence type="ECO:0000313" key="3">
    <source>
        <dbReference type="Proteomes" id="UP000478008"/>
    </source>
</evidence>
<evidence type="ECO:0000313" key="2">
    <source>
        <dbReference type="EMBL" id="VUG16103.1"/>
    </source>
</evidence>